<dbReference type="InterPro" id="IPR036629">
    <property type="entry name" value="YjbJ_sf"/>
</dbReference>
<dbReference type="PIRSF" id="PIRSF039008">
    <property type="entry name" value="YjbJ"/>
    <property type="match status" value="1"/>
</dbReference>
<dbReference type="EMBL" id="FXYG01000001">
    <property type="protein sequence ID" value="SMX32765.1"/>
    <property type="molecule type" value="Genomic_DNA"/>
</dbReference>
<dbReference type="Gene3D" id="1.10.1470.10">
    <property type="entry name" value="YjbJ"/>
    <property type="match status" value="1"/>
</dbReference>
<evidence type="ECO:0000313" key="3">
    <source>
        <dbReference type="EMBL" id="SMX32765.1"/>
    </source>
</evidence>
<dbReference type="Proteomes" id="UP000202485">
    <property type="component" value="Unassembled WGS sequence"/>
</dbReference>
<dbReference type="AlphaFoldDB" id="A0A238JQD7"/>
<gene>
    <name evidence="3" type="ORF">RUA8715_00026</name>
</gene>
<dbReference type="PANTHER" id="PTHR34977:SF1">
    <property type="entry name" value="UPF0337 PROTEIN YJBJ"/>
    <property type="match status" value="1"/>
</dbReference>
<keyword evidence="4" id="KW-1185">Reference proteome</keyword>
<evidence type="ECO:0000259" key="2">
    <source>
        <dbReference type="Pfam" id="PF05532"/>
    </source>
</evidence>
<evidence type="ECO:0000256" key="1">
    <source>
        <dbReference type="ARBA" id="ARBA00009129"/>
    </source>
</evidence>
<proteinExistence type="inferred from homology"/>
<dbReference type="PANTHER" id="PTHR34977">
    <property type="entry name" value="UPF0337 PROTEIN YJBJ"/>
    <property type="match status" value="1"/>
</dbReference>
<sequence length="65" mass="7789">MNWDQILGRWTEFKGKLIERFGDLTDDEIEQARGDREQLEGIIQKKYGDSKEDVREIVDRLMKDM</sequence>
<dbReference type="Pfam" id="PF05532">
    <property type="entry name" value="CsbD"/>
    <property type="match status" value="1"/>
</dbReference>
<dbReference type="SUPFAM" id="SSF69047">
    <property type="entry name" value="Hypothetical protein YjbJ"/>
    <property type="match status" value="1"/>
</dbReference>
<feature type="domain" description="CsbD-like" evidence="2">
    <location>
        <begin position="4"/>
        <end position="55"/>
    </location>
</feature>
<evidence type="ECO:0000313" key="4">
    <source>
        <dbReference type="Proteomes" id="UP000202485"/>
    </source>
</evidence>
<name>A0A238JQD7_9RHOB</name>
<dbReference type="RefSeq" id="WP_093961665.1">
    <property type="nucleotide sequence ID" value="NZ_FXYG01000001.1"/>
</dbReference>
<organism evidence="3 4">
    <name type="scientific">Ruegeria arenilitoris</name>
    <dbReference type="NCBI Taxonomy" id="1173585"/>
    <lineage>
        <taxon>Bacteria</taxon>
        <taxon>Pseudomonadati</taxon>
        <taxon>Pseudomonadota</taxon>
        <taxon>Alphaproteobacteria</taxon>
        <taxon>Rhodobacterales</taxon>
        <taxon>Roseobacteraceae</taxon>
        <taxon>Ruegeria</taxon>
    </lineage>
</organism>
<comment type="similarity">
    <text evidence="1">Belongs to the UPF0337 (CsbD) family.</text>
</comment>
<accession>A0A238JQD7</accession>
<reference evidence="4" key="1">
    <citation type="submission" date="2017-05" db="EMBL/GenBank/DDBJ databases">
        <authorList>
            <person name="Rodrigo-Torres L."/>
            <person name="Arahal R. D."/>
            <person name="Lucena T."/>
        </authorList>
    </citation>
    <scope>NUCLEOTIDE SEQUENCE [LARGE SCALE GENOMIC DNA]</scope>
    <source>
        <strain evidence="4">CECT 8715</strain>
    </source>
</reference>
<protein>
    <recommendedName>
        <fullName evidence="2">CsbD-like domain-containing protein</fullName>
    </recommendedName>
</protein>
<dbReference type="InterPro" id="IPR050423">
    <property type="entry name" value="UPF0337_stress_rsp"/>
</dbReference>
<dbReference type="InterPro" id="IPR008462">
    <property type="entry name" value="CsbD"/>
</dbReference>
<dbReference type="OrthoDB" id="9796058at2"/>
<dbReference type="InterPro" id="IPR026042">
    <property type="entry name" value="YjbJ"/>
</dbReference>